<gene>
    <name evidence="1" type="ORF">TQ39_03035</name>
</gene>
<protein>
    <submittedName>
        <fullName evidence="1">Uncharacterized protein</fullName>
    </submittedName>
</protein>
<dbReference type="AlphaFoldDB" id="A0A0D8J3V4"/>
<dbReference type="Proteomes" id="UP000032483">
    <property type="component" value="Unassembled WGS sequence"/>
</dbReference>
<accession>A0A0D8J3V4</accession>
<evidence type="ECO:0000313" key="1">
    <source>
        <dbReference type="EMBL" id="KJF41191.1"/>
    </source>
</evidence>
<organism evidence="1 2">
    <name type="scientific">Ruthenibacterium lactatiformans</name>
    <dbReference type="NCBI Taxonomy" id="1550024"/>
    <lineage>
        <taxon>Bacteria</taxon>
        <taxon>Bacillati</taxon>
        <taxon>Bacillota</taxon>
        <taxon>Clostridia</taxon>
        <taxon>Eubacteriales</taxon>
        <taxon>Oscillospiraceae</taxon>
        <taxon>Ruthenibacterium</taxon>
    </lineage>
</organism>
<evidence type="ECO:0000313" key="2">
    <source>
        <dbReference type="Proteomes" id="UP000032483"/>
    </source>
</evidence>
<keyword evidence="2" id="KW-1185">Reference proteome</keyword>
<proteinExistence type="predicted"/>
<dbReference type="GeneID" id="42855611"/>
<dbReference type="RefSeq" id="WP_009323061.1">
    <property type="nucleotide sequence ID" value="NZ_CAUDWH010000113.1"/>
</dbReference>
<sequence length="94" mass="10835">MSKKKHCHSESTRLGRRQDVAKSCFNCEHFLYCGEGDHVCDLETSAGAIVQPLIDEWEPTEHFFYCGGRKWRQSMTDKELVERLRENAEGGRTA</sequence>
<dbReference type="EMBL" id="JXXK01000002">
    <property type="protein sequence ID" value="KJF41191.1"/>
    <property type="molecule type" value="Genomic_DNA"/>
</dbReference>
<comment type="caution">
    <text evidence="1">The sequence shown here is derived from an EMBL/GenBank/DDBJ whole genome shotgun (WGS) entry which is preliminary data.</text>
</comment>
<reference evidence="1" key="1">
    <citation type="submission" date="2015-02" db="EMBL/GenBank/DDBJ databases">
        <title>A novel member of the family Ruminococcaceae isolated from human feces.</title>
        <authorList>
            <person name="Shkoporov A.N."/>
            <person name="Chaplin A.V."/>
            <person name="Motuzova O.V."/>
            <person name="Kafarskaia L.I."/>
            <person name="Khokhlova E.V."/>
            <person name="Efimov B.A."/>
        </authorList>
    </citation>
    <scope>NUCLEOTIDE SEQUENCE [LARGE SCALE GENOMIC DNA]</scope>
    <source>
        <strain evidence="1">585-1</strain>
    </source>
</reference>
<name>A0A0D8J3V4_9FIRM</name>